<dbReference type="PANTHER" id="PTHR24178:SF41">
    <property type="entry name" value="ANKYRIN-2 ISOFORM X1"/>
    <property type="match status" value="1"/>
</dbReference>
<dbReference type="WBParaSite" id="PgR128_g008_t05">
    <property type="protein sequence ID" value="PgR128_g008_t05"/>
    <property type="gene ID" value="PgR128_g008"/>
</dbReference>
<evidence type="ECO:0000313" key="9">
    <source>
        <dbReference type="Proteomes" id="UP000887569"/>
    </source>
</evidence>
<dbReference type="Pfam" id="PF12796">
    <property type="entry name" value="Ank_2"/>
    <property type="match status" value="2"/>
</dbReference>
<evidence type="ECO:0000256" key="6">
    <source>
        <dbReference type="PROSITE-ProRule" id="PRU00175"/>
    </source>
</evidence>
<feature type="domain" description="RING-type" evidence="8">
    <location>
        <begin position="612"/>
        <end position="645"/>
    </location>
</feature>
<evidence type="ECO:0000256" key="7">
    <source>
        <dbReference type="SAM" id="Coils"/>
    </source>
</evidence>
<feature type="repeat" description="ANK" evidence="5">
    <location>
        <begin position="278"/>
        <end position="304"/>
    </location>
</feature>
<dbReference type="InterPro" id="IPR001841">
    <property type="entry name" value="Znf_RING"/>
</dbReference>
<dbReference type="PANTHER" id="PTHR24178">
    <property type="entry name" value="MOLTING PROTEIN MLT-4"/>
    <property type="match status" value="1"/>
</dbReference>
<dbReference type="Gene3D" id="1.25.40.20">
    <property type="entry name" value="Ankyrin repeat-containing domain"/>
    <property type="match status" value="1"/>
</dbReference>
<sequence length="778" mass="85475">VRCTNSDRRMEGGIISAGDRVRTIHEDASFYETLQGYHNLPWTPRMATYIGKIGIVKDVVHSGIQVSFFSWGPAEITSSSDGRGSTETGRNRVVEATYTWYPRLIVAAAEINLVDGDRAIMIRNKDMKTAAMVSVRVIDPSNGMLSLRMPHSTAFIWRQSDNPNDVILPVYTGRQLTSLMRDRNLPSALATLKSSASRVVFGLPPHHANAASFIETILHWSRTDDERPFRLALRRYPELKNAAVNGRTALMVACDAGLWTAAAILLCLGAEKAVADAAGNGLLHLAARNGHEQVVEGLLIFAADDINRRNLKGETALHCAAHAASVACIDRLLNVPDINPNLQDVEGNTALHILARMEEVPARTAMLHRMLSNVKVEQLIVNRDGLTPLQVAVVAGQAKVVESMIRMRPSLLVSEGCEAMLPLHLAAAYGWSDVLDTILKVSGDASKTTKANRTALHFAVERWDGSADKDMQRLACIQSLVSHGVPLNIRDCNGSTALHVAVGASVRQPALSPAKVDDVLRMSKPNIRLEEIASAIRPQWPLAVVCFLVAQGSDPQIRDRNGNTPVDLVVQPSFRTLFEHYAAFRSRACVPMSSSVERMFDSAGVTMCTFNCEDNVADTVLVPCGHRVVCTRCVGSTLIRRCPLCYQQISAARNSQGDEVEVGGNLTKVKDNGEGDEEAEVLEDKKVIDEAEMWRIAQEAAERAKRAAEEEKEEVVRELRDKLEQLEMEVCCAICMDQRCTVAFQCGHTACADCSSPSRLRLCHICRQSIKRRTTLYN</sequence>
<dbReference type="AlphaFoldDB" id="A0A915CDK3"/>
<evidence type="ECO:0000256" key="3">
    <source>
        <dbReference type="ARBA" id="ARBA00022833"/>
    </source>
</evidence>
<organism evidence="9 10">
    <name type="scientific">Parascaris univalens</name>
    <name type="common">Nematode worm</name>
    <dbReference type="NCBI Taxonomy" id="6257"/>
    <lineage>
        <taxon>Eukaryota</taxon>
        <taxon>Metazoa</taxon>
        <taxon>Ecdysozoa</taxon>
        <taxon>Nematoda</taxon>
        <taxon>Chromadorea</taxon>
        <taxon>Rhabditida</taxon>
        <taxon>Spirurina</taxon>
        <taxon>Ascaridomorpha</taxon>
        <taxon>Ascaridoidea</taxon>
        <taxon>Ascarididae</taxon>
        <taxon>Parascaris</taxon>
    </lineage>
</organism>
<keyword evidence="9" id="KW-1185">Reference proteome</keyword>
<accession>A0A915CDK3</accession>
<keyword evidence="2 6" id="KW-0863">Zinc-finger</keyword>
<feature type="coiled-coil region" evidence="7">
    <location>
        <begin position="691"/>
        <end position="729"/>
    </location>
</feature>
<evidence type="ECO:0000256" key="5">
    <source>
        <dbReference type="PROSITE-ProRule" id="PRU00023"/>
    </source>
</evidence>
<dbReference type="CDD" id="cd16520">
    <property type="entry name" value="RING-HC_MIBs-like"/>
    <property type="match status" value="1"/>
</dbReference>
<dbReference type="PROSITE" id="PS50088">
    <property type="entry name" value="ANK_REPEAT"/>
    <property type="match status" value="1"/>
</dbReference>
<dbReference type="InterPro" id="IPR002110">
    <property type="entry name" value="Ankyrin_rpt"/>
</dbReference>
<reference evidence="10" key="1">
    <citation type="submission" date="2022-11" db="UniProtKB">
        <authorList>
            <consortium name="WormBaseParasite"/>
        </authorList>
    </citation>
    <scope>IDENTIFICATION</scope>
</reference>
<feature type="domain" description="RING-type" evidence="8">
    <location>
        <begin position="732"/>
        <end position="767"/>
    </location>
</feature>
<keyword evidence="1" id="KW-0677">Repeat</keyword>
<dbReference type="GO" id="GO:0008270">
    <property type="term" value="F:zinc ion binding"/>
    <property type="evidence" value="ECO:0007669"/>
    <property type="project" value="UniProtKB-KW"/>
</dbReference>
<evidence type="ECO:0000256" key="4">
    <source>
        <dbReference type="ARBA" id="ARBA00023043"/>
    </source>
</evidence>
<dbReference type="Gene3D" id="3.30.40.10">
    <property type="entry name" value="Zinc/RING finger domain, C3HC4 (zinc finger)"/>
    <property type="match status" value="2"/>
</dbReference>
<keyword evidence="7" id="KW-0175">Coiled coil</keyword>
<evidence type="ECO:0000256" key="1">
    <source>
        <dbReference type="ARBA" id="ARBA00022737"/>
    </source>
</evidence>
<dbReference type="SMART" id="SM00248">
    <property type="entry name" value="ANK"/>
    <property type="match status" value="8"/>
</dbReference>
<dbReference type="SUPFAM" id="SSF57850">
    <property type="entry name" value="RING/U-box"/>
    <property type="match status" value="1"/>
</dbReference>
<dbReference type="Proteomes" id="UP000887569">
    <property type="component" value="Unplaced"/>
</dbReference>
<evidence type="ECO:0000256" key="2">
    <source>
        <dbReference type="ARBA" id="ARBA00022771"/>
    </source>
</evidence>
<keyword evidence="2 6" id="KW-0479">Metal-binding</keyword>
<dbReference type="InterPro" id="IPR036770">
    <property type="entry name" value="Ankyrin_rpt-contain_sf"/>
</dbReference>
<keyword evidence="4 5" id="KW-0040">ANK repeat</keyword>
<dbReference type="Pfam" id="PF13920">
    <property type="entry name" value="zf-C3HC4_3"/>
    <property type="match status" value="1"/>
</dbReference>
<proteinExistence type="predicted"/>
<dbReference type="SUPFAM" id="SSF48403">
    <property type="entry name" value="Ankyrin repeat"/>
    <property type="match status" value="1"/>
</dbReference>
<dbReference type="SMART" id="SM00184">
    <property type="entry name" value="RING"/>
    <property type="match status" value="2"/>
</dbReference>
<name>A0A915CDK3_PARUN</name>
<dbReference type="PROSITE" id="PS50089">
    <property type="entry name" value="ZF_RING_2"/>
    <property type="match status" value="2"/>
</dbReference>
<dbReference type="InterPro" id="IPR013083">
    <property type="entry name" value="Znf_RING/FYVE/PHD"/>
</dbReference>
<protein>
    <submittedName>
        <fullName evidence="10">RING-type domain-containing protein</fullName>
    </submittedName>
</protein>
<keyword evidence="3" id="KW-0862">Zinc</keyword>
<evidence type="ECO:0000259" key="8">
    <source>
        <dbReference type="PROSITE" id="PS50089"/>
    </source>
</evidence>
<evidence type="ECO:0000313" key="10">
    <source>
        <dbReference type="WBParaSite" id="PgR128_g008_t05"/>
    </source>
</evidence>
<dbReference type="PROSITE" id="PS50297">
    <property type="entry name" value="ANK_REP_REGION"/>
    <property type="match status" value="1"/>
</dbReference>